<organism evidence="5 6">
    <name type="scientific">Phycicoccus sonneratiae</name>
    <dbReference type="NCBI Taxonomy" id="2807628"/>
    <lineage>
        <taxon>Bacteria</taxon>
        <taxon>Bacillati</taxon>
        <taxon>Actinomycetota</taxon>
        <taxon>Actinomycetes</taxon>
        <taxon>Micrococcales</taxon>
        <taxon>Intrasporangiaceae</taxon>
        <taxon>Phycicoccus</taxon>
    </lineage>
</organism>
<sequence length="182" mass="19467">MPPTLRPQPWLCKWQDGAVPSLHLDDLDLPVLVLLGARATDPWLLAASAPPGVRSLHGYVVQHLVEDRPTVTDLAGRLGVTQQAASKWVAELEELGLVERRPDPADGRSRRVALTDAGRAMVRSARAARRSLEEQVADRVGDADVAVARRVLAALLDVVGAGEAVARRSVLPPSSEGDQSTS</sequence>
<dbReference type="PROSITE" id="PS01117">
    <property type="entry name" value="HTH_MARR_1"/>
    <property type="match status" value="1"/>
</dbReference>
<name>A0ABS2CR86_9MICO</name>
<protein>
    <submittedName>
        <fullName evidence="5">Winged helix-turn-helix transcriptional regulator</fullName>
    </submittedName>
</protein>
<dbReference type="CDD" id="cd00090">
    <property type="entry name" value="HTH_ARSR"/>
    <property type="match status" value="1"/>
</dbReference>
<evidence type="ECO:0000256" key="2">
    <source>
        <dbReference type="ARBA" id="ARBA00023125"/>
    </source>
</evidence>
<evidence type="ECO:0000259" key="4">
    <source>
        <dbReference type="PROSITE" id="PS50995"/>
    </source>
</evidence>
<dbReference type="Pfam" id="PF12802">
    <property type="entry name" value="MarR_2"/>
    <property type="match status" value="1"/>
</dbReference>
<dbReference type="PANTHER" id="PTHR33164:SF99">
    <property type="entry name" value="MARR FAMILY REGULATORY PROTEIN"/>
    <property type="match status" value="1"/>
</dbReference>
<keyword evidence="6" id="KW-1185">Reference proteome</keyword>
<dbReference type="Gene3D" id="1.10.10.10">
    <property type="entry name" value="Winged helix-like DNA-binding domain superfamily/Winged helix DNA-binding domain"/>
    <property type="match status" value="1"/>
</dbReference>
<comment type="caution">
    <text evidence="5">The sequence shown here is derived from an EMBL/GenBank/DDBJ whole genome shotgun (WGS) entry which is preliminary data.</text>
</comment>
<dbReference type="SMART" id="SM00347">
    <property type="entry name" value="HTH_MARR"/>
    <property type="match status" value="1"/>
</dbReference>
<dbReference type="EMBL" id="JAFDVD010000015">
    <property type="protein sequence ID" value="MBM6401574.1"/>
    <property type="molecule type" value="Genomic_DNA"/>
</dbReference>
<dbReference type="PANTHER" id="PTHR33164">
    <property type="entry name" value="TRANSCRIPTIONAL REGULATOR, MARR FAMILY"/>
    <property type="match status" value="1"/>
</dbReference>
<gene>
    <name evidence="5" type="ORF">JQN70_14335</name>
</gene>
<evidence type="ECO:0000313" key="6">
    <source>
        <dbReference type="Proteomes" id="UP001430172"/>
    </source>
</evidence>
<dbReference type="InterPro" id="IPR036388">
    <property type="entry name" value="WH-like_DNA-bd_sf"/>
</dbReference>
<dbReference type="InterPro" id="IPR011991">
    <property type="entry name" value="ArsR-like_HTH"/>
</dbReference>
<evidence type="ECO:0000313" key="5">
    <source>
        <dbReference type="EMBL" id="MBM6401574.1"/>
    </source>
</evidence>
<keyword evidence="2" id="KW-0238">DNA-binding</keyword>
<reference evidence="5" key="1">
    <citation type="submission" date="2021-02" db="EMBL/GenBank/DDBJ databases">
        <title>Phycicoccus sp. MQZ13P-5T, whole genome shotgun sequence.</title>
        <authorList>
            <person name="Tuo L."/>
        </authorList>
    </citation>
    <scope>NUCLEOTIDE SEQUENCE</scope>
    <source>
        <strain evidence="5">MQZ13P-5</strain>
    </source>
</reference>
<keyword evidence="3" id="KW-0804">Transcription</keyword>
<dbReference type="InterPro" id="IPR023187">
    <property type="entry name" value="Tscrpt_reg_MarR-type_CS"/>
</dbReference>
<keyword evidence="1" id="KW-0805">Transcription regulation</keyword>
<dbReference type="InterPro" id="IPR036390">
    <property type="entry name" value="WH_DNA-bd_sf"/>
</dbReference>
<proteinExistence type="predicted"/>
<dbReference type="Proteomes" id="UP001430172">
    <property type="component" value="Unassembled WGS sequence"/>
</dbReference>
<evidence type="ECO:0000256" key="3">
    <source>
        <dbReference type="ARBA" id="ARBA00023163"/>
    </source>
</evidence>
<dbReference type="InterPro" id="IPR039422">
    <property type="entry name" value="MarR/SlyA-like"/>
</dbReference>
<dbReference type="PROSITE" id="PS50995">
    <property type="entry name" value="HTH_MARR_2"/>
    <property type="match status" value="1"/>
</dbReference>
<evidence type="ECO:0000256" key="1">
    <source>
        <dbReference type="ARBA" id="ARBA00023015"/>
    </source>
</evidence>
<dbReference type="SUPFAM" id="SSF46785">
    <property type="entry name" value="Winged helix' DNA-binding domain"/>
    <property type="match status" value="1"/>
</dbReference>
<feature type="domain" description="HTH marR-type" evidence="4">
    <location>
        <begin position="1"/>
        <end position="157"/>
    </location>
</feature>
<dbReference type="InterPro" id="IPR000835">
    <property type="entry name" value="HTH_MarR-typ"/>
</dbReference>
<accession>A0ABS2CR86</accession>